<dbReference type="SUPFAM" id="SSF46689">
    <property type="entry name" value="Homeodomain-like"/>
    <property type="match status" value="2"/>
</dbReference>
<dbReference type="PROSITE" id="PS50081">
    <property type="entry name" value="ZF_DAG_PE_2"/>
    <property type="match status" value="1"/>
</dbReference>
<dbReference type="SMART" id="SM00389">
    <property type="entry name" value="HOX"/>
    <property type="match status" value="2"/>
</dbReference>
<dbReference type="InterPro" id="IPR000717">
    <property type="entry name" value="PCI_dom"/>
</dbReference>
<accession>A0AAF5DEP3</accession>
<feature type="region of interest" description="Disordered" evidence="14">
    <location>
        <begin position="174"/>
        <end position="208"/>
    </location>
</feature>
<keyword evidence="8" id="KW-0496">Mitochondrion</keyword>
<evidence type="ECO:0000256" key="10">
    <source>
        <dbReference type="ARBA" id="ARBA00023163"/>
    </source>
</evidence>
<feature type="transmembrane region" description="Helical" evidence="15">
    <location>
        <begin position="2556"/>
        <end position="2574"/>
    </location>
</feature>
<feature type="DNA-binding region" description="Homeobox" evidence="12">
    <location>
        <begin position="2343"/>
        <end position="2402"/>
    </location>
</feature>
<dbReference type="InterPro" id="IPR011009">
    <property type="entry name" value="Kinase-like_dom_sf"/>
</dbReference>
<dbReference type="CDD" id="cd00086">
    <property type="entry name" value="homeodomain"/>
    <property type="match status" value="2"/>
</dbReference>
<evidence type="ECO:0000256" key="15">
    <source>
        <dbReference type="SAM" id="Phobius"/>
    </source>
</evidence>
<evidence type="ECO:0000256" key="9">
    <source>
        <dbReference type="ARBA" id="ARBA00023155"/>
    </source>
</evidence>
<dbReference type="Proteomes" id="UP000035681">
    <property type="component" value="Unplaced"/>
</dbReference>
<reference evidence="21" key="1">
    <citation type="submission" date="2024-02" db="UniProtKB">
        <authorList>
            <consortium name="WormBaseParasite"/>
        </authorList>
    </citation>
    <scope>IDENTIFICATION</scope>
</reference>
<dbReference type="InterPro" id="IPR002219">
    <property type="entry name" value="PKC_DAG/PE"/>
</dbReference>
<feature type="compositionally biased region" description="Acidic residues" evidence="14">
    <location>
        <begin position="115"/>
        <end position="142"/>
    </location>
</feature>
<evidence type="ECO:0000256" key="13">
    <source>
        <dbReference type="RuleBase" id="RU000682"/>
    </source>
</evidence>
<dbReference type="InterPro" id="IPR046327">
    <property type="entry name" value="HXA1/B1/D1"/>
</dbReference>
<dbReference type="GO" id="GO:0045893">
    <property type="term" value="P:positive regulation of DNA-templated transcription"/>
    <property type="evidence" value="ECO:0007669"/>
    <property type="project" value="UniProtKB-ARBA"/>
</dbReference>
<comment type="subcellular location">
    <subcellularLocation>
        <location evidence="2">Mitochondrion</location>
    </subcellularLocation>
    <subcellularLocation>
        <location evidence="1 12 13">Nucleus</location>
    </subcellularLocation>
</comment>
<feature type="region of interest" description="Disordered" evidence="14">
    <location>
        <begin position="112"/>
        <end position="147"/>
    </location>
</feature>
<protein>
    <submittedName>
        <fullName evidence="21">Homeobox domain-containing protein</fullName>
    </submittedName>
</protein>
<evidence type="ECO:0000256" key="14">
    <source>
        <dbReference type="SAM" id="MobiDB-lite"/>
    </source>
</evidence>
<dbReference type="GO" id="GO:0048337">
    <property type="term" value="P:positive regulation of mesodermal cell fate specification"/>
    <property type="evidence" value="ECO:0007669"/>
    <property type="project" value="UniProtKB-ARBA"/>
</dbReference>
<keyword evidence="20" id="KW-1185">Reference proteome</keyword>
<evidence type="ECO:0000256" key="11">
    <source>
        <dbReference type="ARBA" id="ARBA00023242"/>
    </source>
</evidence>
<feature type="DNA-binding region" description="Homeobox" evidence="12">
    <location>
        <begin position="2839"/>
        <end position="2898"/>
    </location>
</feature>
<evidence type="ECO:0000313" key="21">
    <source>
        <dbReference type="WBParaSite" id="TCONS_00011289.p1"/>
    </source>
</evidence>
<evidence type="ECO:0000256" key="2">
    <source>
        <dbReference type="ARBA" id="ARBA00004173"/>
    </source>
</evidence>
<keyword evidence="6" id="KW-0805">Transcription regulation</keyword>
<dbReference type="InterPro" id="IPR017970">
    <property type="entry name" value="Homeobox_CS"/>
</dbReference>
<evidence type="ECO:0000256" key="12">
    <source>
        <dbReference type="PROSITE-ProRule" id="PRU00108"/>
    </source>
</evidence>
<feature type="transmembrane region" description="Helical" evidence="15">
    <location>
        <begin position="2594"/>
        <end position="2619"/>
    </location>
</feature>
<evidence type="ECO:0000256" key="8">
    <source>
        <dbReference type="ARBA" id="ARBA00023128"/>
    </source>
</evidence>
<evidence type="ECO:0000256" key="5">
    <source>
        <dbReference type="ARBA" id="ARBA00022833"/>
    </source>
</evidence>
<dbReference type="PROSITE" id="PS50250">
    <property type="entry name" value="PCI"/>
    <property type="match status" value="1"/>
</dbReference>
<dbReference type="InterPro" id="IPR009057">
    <property type="entry name" value="Homeodomain-like_sf"/>
</dbReference>
<dbReference type="InterPro" id="IPR008266">
    <property type="entry name" value="Tyr_kinase_AS"/>
</dbReference>
<keyword evidence="11 12" id="KW-0539">Nucleus</keyword>
<proteinExistence type="predicted"/>
<evidence type="ECO:0000256" key="4">
    <source>
        <dbReference type="ARBA" id="ARBA00022723"/>
    </source>
</evidence>
<dbReference type="Gene3D" id="1.10.510.10">
    <property type="entry name" value="Transferase(Phosphotransferase) domain 1"/>
    <property type="match status" value="1"/>
</dbReference>
<evidence type="ECO:0000256" key="7">
    <source>
        <dbReference type="ARBA" id="ARBA00023125"/>
    </source>
</evidence>
<dbReference type="CDD" id="cd00029">
    <property type="entry name" value="C1"/>
    <property type="match status" value="1"/>
</dbReference>
<evidence type="ECO:0000259" key="17">
    <source>
        <dbReference type="PROSITE" id="PS50071"/>
    </source>
</evidence>
<dbReference type="SMART" id="SM00109">
    <property type="entry name" value="C1"/>
    <property type="match status" value="1"/>
</dbReference>
<dbReference type="PANTHER" id="PTHR45946">
    <property type="entry name" value="HOMEOBOX PROTEIN ROUGH-RELATED"/>
    <property type="match status" value="1"/>
</dbReference>
<organism evidence="20 21">
    <name type="scientific">Strongyloides stercoralis</name>
    <name type="common">Threadworm</name>
    <dbReference type="NCBI Taxonomy" id="6248"/>
    <lineage>
        <taxon>Eukaryota</taxon>
        <taxon>Metazoa</taxon>
        <taxon>Ecdysozoa</taxon>
        <taxon>Nematoda</taxon>
        <taxon>Chromadorea</taxon>
        <taxon>Rhabditida</taxon>
        <taxon>Tylenchina</taxon>
        <taxon>Panagrolaimomorpha</taxon>
        <taxon>Strongyloidoidea</taxon>
        <taxon>Strongyloididae</taxon>
        <taxon>Strongyloides</taxon>
    </lineage>
</organism>
<keyword evidence="15" id="KW-1133">Transmembrane helix</keyword>
<dbReference type="Pfam" id="PF04615">
    <property type="entry name" value="Utp14"/>
    <property type="match status" value="1"/>
</dbReference>
<dbReference type="FunFam" id="1.10.10.60:FF:000398">
    <property type="entry name" value="Homeobox protein lin-39"/>
    <property type="match status" value="1"/>
</dbReference>
<dbReference type="SUPFAM" id="SSF57889">
    <property type="entry name" value="Cysteine-rich domain"/>
    <property type="match status" value="1"/>
</dbReference>
<evidence type="ECO:0000256" key="3">
    <source>
        <dbReference type="ARBA" id="ARBA00022473"/>
    </source>
</evidence>
<dbReference type="InterPro" id="IPR000719">
    <property type="entry name" value="Prot_kinase_dom"/>
</dbReference>
<dbReference type="PROSITE" id="PS50011">
    <property type="entry name" value="PROTEIN_KINASE_DOM"/>
    <property type="match status" value="1"/>
</dbReference>
<dbReference type="WBParaSite" id="TCONS_00011289.p1">
    <property type="protein sequence ID" value="TCONS_00011289.p1"/>
    <property type="gene ID" value="XLOC_005560"/>
</dbReference>
<dbReference type="Pfam" id="PF07714">
    <property type="entry name" value="PK_Tyr_Ser-Thr"/>
    <property type="match status" value="1"/>
</dbReference>
<dbReference type="InterPro" id="IPR001356">
    <property type="entry name" value="HD"/>
</dbReference>
<dbReference type="InterPro" id="IPR046349">
    <property type="entry name" value="C1-like_sf"/>
</dbReference>
<dbReference type="GO" id="GO:0000978">
    <property type="term" value="F:RNA polymerase II cis-regulatory region sequence-specific DNA binding"/>
    <property type="evidence" value="ECO:0007669"/>
    <property type="project" value="TreeGrafter"/>
</dbReference>
<feature type="compositionally biased region" description="Low complexity" evidence="14">
    <location>
        <begin position="2914"/>
        <end position="2936"/>
    </location>
</feature>
<feature type="domain" description="Protein kinase" evidence="16">
    <location>
        <begin position="1758"/>
        <end position="2078"/>
    </location>
</feature>
<dbReference type="GO" id="GO:0004672">
    <property type="term" value="F:protein kinase activity"/>
    <property type="evidence" value="ECO:0007669"/>
    <property type="project" value="InterPro"/>
</dbReference>
<evidence type="ECO:0000259" key="18">
    <source>
        <dbReference type="PROSITE" id="PS50081"/>
    </source>
</evidence>
<dbReference type="Pfam" id="PF00046">
    <property type="entry name" value="Homeodomain"/>
    <property type="match status" value="2"/>
</dbReference>
<dbReference type="GO" id="GO:0009952">
    <property type="term" value="P:anterior/posterior pattern specification"/>
    <property type="evidence" value="ECO:0007669"/>
    <property type="project" value="UniProtKB-ARBA"/>
</dbReference>
<feature type="domain" description="Homeobox" evidence="17">
    <location>
        <begin position="2341"/>
        <end position="2401"/>
    </location>
</feature>
<evidence type="ECO:0000259" key="19">
    <source>
        <dbReference type="PROSITE" id="PS50250"/>
    </source>
</evidence>
<dbReference type="GO" id="GO:0005739">
    <property type="term" value="C:mitochondrion"/>
    <property type="evidence" value="ECO:0007669"/>
    <property type="project" value="UniProtKB-SubCell"/>
</dbReference>
<name>A0AAF5DEP3_STRER</name>
<keyword evidence="9 12" id="KW-0371">Homeobox</keyword>
<feature type="domain" description="PCI" evidence="19">
    <location>
        <begin position="4217"/>
        <end position="4382"/>
    </location>
</feature>
<feature type="domain" description="Phorbol-ester/DAG-type" evidence="18">
    <location>
        <begin position="1545"/>
        <end position="1596"/>
    </location>
</feature>
<dbReference type="CDD" id="cd19941">
    <property type="entry name" value="TIL"/>
    <property type="match status" value="1"/>
</dbReference>
<keyword evidence="7 12" id="KW-0238">DNA-binding</keyword>
<dbReference type="GO" id="GO:0046872">
    <property type="term" value="F:metal ion binding"/>
    <property type="evidence" value="ECO:0007669"/>
    <property type="project" value="UniProtKB-KW"/>
</dbReference>
<keyword evidence="3" id="KW-0217">Developmental protein</keyword>
<keyword evidence="10" id="KW-0804">Transcription</keyword>
<keyword evidence="15" id="KW-0472">Membrane</keyword>
<evidence type="ECO:0000256" key="6">
    <source>
        <dbReference type="ARBA" id="ARBA00023015"/>
    </source>
</evidence>
<evidence type="ECO:0000313" key="20">
    <source>
        <dbReference type="Proteomes" id="UP000035681"/>
    </source>
</evidence>
<sequence length="4425" mass="497701">SDEEEEVDEEKEKKDYQTFMSMVADEASKDVNKDDKRNETIVSALLDGNKNPWLKSGLLKLRETMKAKEEKKRGFVTKATDKKKKEIVKEMDLDEGWTIVGPKDEEYVVSKEDVVESDEEEIEENISGVEDEDEVKEEEHEEEGEKKVCQKSIDEIFDEYFDSLITTTKLEEEAEDFADEINKKNEGKDNEEEIPDVQPVSLKRKGLPTDDGVGKKLKSTIDISLDPSKYLNLVTNNIESVDDTINEHLDDGDRLHSLNQTNLIAEAFEDDDVISEFEKHKAKIEDEEKEKDVDFTLHGWGSWTGAGIKAKPKKEFVAKAPQKVRKDSRKHGVIIRQNVDQSIEKFQPDDVPFPYTSAKVFEAVIRQPIGMDWNPASVNKELTEPNVRTRLGKIIRPISKDLNFAFSLHSGWIHFSGSGVSGCSNGIQSDFAPIDDCPASVTSIRCEPSLILSSQSIPPQNGDKIIHLLSRTVVLAVIPTGITITCIEATLGGSTNPLSSPDKILAIRKLYAIDNMLHIDIYIGIGFEYVGDVETPIIRAKVPIDGNAIADPEPNFDKGTFDGLRICSVETMVLGLFLSHKQVVYLYLNLSILEMSLFVYFTPESLISNFPPLGLSFPIPSGINLATFEIVSATPIFPNPGISNVASFPKLLPKASGVNFGLILEIGAFLISLKLLCLQTIDIVINIDRDIKFTQQYNYIYFLFRFKTKRLDKLPKAFFVGTGPGAITLNLIPYFAHSEDKDLANVSTPLLAHPLGTTNSAEFLQYGVDITISITVLKAFSLNLSVGDIKFPAALLTTTLGISYTDYMEQINKHIDSVNNNKSSNSNKDRIERIYTQVLIPIFIKLNMEKEEHTNIEIGDVVSMKSSTNTFDCYAIIANIFKTHECTKLYCQVFWLIPTKNNFIENKFNIENYKMLPFKDDTFELADFTFVQKIPNNSPYKVTYTLNGEIIEEEFENTIKPFDWSRTMLSKIVAKHYSNLNVNKELQERKKNEAIVSANKFSDTLVKHLNDRVGHAYLNQKKIDAEVKKLEGKCIVLQKQADSWSKLAGNFNDTLKELGDIEHFNLALENNIEIILNTLKTVHQECMTNVGHLIIWILEATSNGSLSFFFLSLTELVQNNLCLIQLLKLAGVANNIKPPTFLLFAAPIIDNAPPNEYPNSIISLDFCGQKIAFSVKFLSASGISQSQSKATYYFSRQFFLFYKKKNQSWKRHQLLCQAFKLTKIYFTQKNNKDKYSSENKIFYCYNEYWCYKGIGNANISSGDNNTTPISSKSKTKIAFSSTLLNTFSYRTNLHNTNISYEKNTTCNTKNVDENLLSIDKNNRVTLRNYTYKTGLNSDLMMTNSDPKFTSNESPKQYQNISKNDNYLKNTKSLHSIAEVIESTSSNTTSSSSSLTISNPAKTLPISQSTNFQFFTSPPDVIPNRLSPYATTEANLKAQQKFFNTTPNSMIVNVAQLYFRVDLEMSFKSSDRKTYDISVSKKSIDIFEFNFVFQVNKYTFKHLKTRLNRIFSTGRDSLSSNLQILRINLYTKNNLIMNYRAPHSIPHVWVSKRYPTICSDTCEGCQKILGFVSSWEKCKSCKKKAHTECKRRIGNNCGLTLEIFKAVFKELHITQGQERWDSYRASGGESSSSTNSTAPSTPAPNLINSVIPKQTGQVMSSASLSNTTTSEHFTFHDPAIISQTFTRSQTIEPTTTPLTNHHVPSIILTDTNILGESINETGSSKDDTSVDNTLINNDNTINNSRVNNLVKKNIPIITTTSASLTGTGGTNDSEKTLKGVTFEDAPNLEGLNFGGDENSDRQGIYYRLSFKTASMREKNQKKGKKTYENIPEDAESNINIDAIEVLELIGYGRFGEVRRGHYFGYTYEQGNLGIVMSDCKGKTLYQLIHESLPTECLEFSQIINFSLQICQGMTYLHTRGILHKDLRTKNIFIEKNNRIVITDFGLFNMARLRHPPRKNGFFVSENWLCYLAPELIKSITPSAKPLRFTEKSDVYAFGTCCFEMFFGRFPFSEYSWEVKMFFIGQGMKAPFCGNEVSREMKNILMNCWNYNPSNRPAFEDIFGNFGKLPKKKVMRSPSFPIQRSYENGLKEYSIVLLFVIINLKKICFFNYFFLSFNVVALQIIINDAGKLINNIKLYQFCLFKRIILMTASNSSNGLTNIGEVNSLTTPTTPSNGTTHYPVSNTHPSYYYNSSGGSGNCGPTTAVLNTNNHYYQSIINSSTYHPNPNSVSTPTTNSSTSTGSSTGSNIDSDNHITESYVINNFQCLKKKEIIFNLCRTHIERLFVSNCVYSTQSTSGWINENDEKIKDEEGLDDKGNVAVYAWMTRAHSTGDEVIENGSTRGEKRQRTAYTRSQVLELEKEFHFNKYLTRKRRIEIAHSLMLTERQVKIWFQNRRMKHKKESKDPAPVMPGMMGSTFGNNQYNPGNGNHMAMAAAVAAAAGMPFATGFQQLAKLKGEEKKKVKINYVVKRKYLFKKINYSCSMINNNNNNSINIGLFLQLNLYIRKLKEKDFFYPLQVSGRKVSYDGREKVLILFFSHLRKDKLEKKKIVLNKIKIFFLIHFNYILISSIIKSVDWCCVLLSTKLIYIKMINDSFIMCAIVIEDKIFFVIILIFSQIIFTLQCVRKKKNGHCCFVNYKMSCTTDTYGSSATSSVNTSLYYHQAAAAYLPTTTTTTTSNPMSTASVMSNELMQHHYNQLANSTTNSLSPNQSHDITQHMMSQHNQHLSQWNSPYLLYPGHQSITTNHQNGHHHLGLESMDTQLSSLPSIQMHSSLLSTANSSQPLPNINNGLPCNNPATSTANTGTYKWMHVKRAVTKPPDVSLIYFILIPKRKTIESENTTNRTNFTTHQLTELEKEYYTSKYLDRSRRREIAKQLALNETQVKIWFQNRRMKEKKRQKEQDFLAKSTAITITTPSSTTTSSTTSCSNTLSSATSTPSSITNAGNNNNTSTLRSLNNNSGKWSNSSSSESPTSTPDASPRHLNKIFKKSIYIFNDLIRFIYIDLEIKKANQDKNRVISEMKHQKTIGRLAIMTAIFYHKQIYSFSFMSISLIDMGFNYNIALIIFLLIINLTKHEASTIRSKRQCPCQIQSTPKCSCVPVKTTTYSVIPIKMSCTCTQQTTQSCSCESSSSTTSRPITIISQSPLSSSSSCMPICQNTCINNCSQKASFNQCQNVCSNSCKTSCTQYSPSKPSLCPSGSCDKQTILINVETVEAQCNNKCTNNCPTQDLTCQNTCKETCSCQAQCQEVCVQANQPQAQCDTGCVSACSSTATSTPIVVNIELSEASKTQCLDTCGSACNQNCVTKTQNVESCKNACTNSCQTSCINYNEIQQTTTTTEKPKVCLEVCMPSCTPSCIASNEVLQQLSIVMKSSSFYDKCNQNCNTQCTQTQLPQDQCLSSCQEVCTCQDQCNTGCLPTSNEQTCTATCEAVCQPQIIIQPVPVATTATCQSNCESTCPPTTSQQQCSSDCQNTCCKSECQSSCMAQQTKSIASCSNLCDSACTPIPQPNTPIPQPNIVTQTPLLTTTQVPQNQNYDNCNNQCIISCEVKSIPINQCNNTCNQVCTCQDQCNNACVSQNHDPRQCSVSCQTLCTPTTIQVGTSSNNVQYQQNKPQVVESNDNSCLSQCQKTCTTTATPSECNKNCEPICICQDQCTASCVSQQQPVGQCKSACNNVCTAAATTTQSYEISIEAVNNNCQQQCTSQCLAIDPTNTKCNSGCEAACSDNTTSQNVASPPIINCLKSSQNTGCSCPTSYDPCSNQTQCLMKRNSKDSVFKNVSWGIGNDITPIGSIFISLCKQFLSQQQSVVQIDPKKGNCLYEIFLNHTLFINGLIIDVLIGSLIVLEKNEDVKIFSKAFVELAIALISSSKVINQNKNNYQCVHCDLAPSKQSGNISLHFLCNSSKDPGLVELLSKNDSEGIQIRILDLYKRYLKAIKSHPESYRNYVRDSFKDGARRYDKNDFLVVEHQLVRGERKLSELDSQRISGFSNEVISRSQWKIKNSSEILRLASLLHFVYAQYAKNFNILNKFLKIFIMDDKHTLIYATIDDDQQLKNIKNYFLTQNITLKLDDSVDKIDRFIEIIKKIPEIASKLDVDEIEKFLNSIITLMDSLDSERTNFYGPLIASLQDGAFDGVGVKSKSAISARILSHILLTSTNMPDVQKEAFFGTLNMHSRSQTMDKLIVDKKMLRNFFTAWETSLLDKREMLRTFYKALITNGRVSEGTSICLELLQTYSEKEINETIDDAKECARANIKDNSVYFFDCLLNSPAFDNFKKVAPLWYELITIFTKGNYLDYQKFAKANSSFLKELEIPEEILENRMRNLTLVSLAEKKSYTPLKEVLDALGFKSQEEFEIFQVKGWKYNNVTSRINEITSEVFIEKNNHRQFSQGQYIILSKYIDSAIQFCKNTIENLEGISEESKEILIDN</sequence>
<dbReference type="InterPro" id="IPR020479">
    <property type="entry name" value="HD_metazoa"/>
</dbReference>
<dbReference type="PROSITE" id="PS00109">
    <property type="entry name" value="PROTEIN_KINASE_TYR"/>
    <property type="match status" value="1"/>
</dbReference>
<dbReference type="PANTHER" id="PTHR45946:SF4">
    <property type="entry name" value="HOMEOBOX PROTEIN ROUGH-RELATED"/>
    <property type="match status" value="1"/>
</dbReference>
<dbReference type="GO" id="GO:0005634">
    <property type="term" value="C:nucleus"/>
    <property type="evidence" value="ECO:0007669"/>
    <property type="project" value="UniProtKB-SubCell"/>
</dbReference>
<dbReference type="PROSITE" id="PS00027">
    <property type="entry name" value="HOMEOBOX_1"/>
    <property type="match status" value="2"/>
</dbReference>
<dbReference type="InterPro" id="IPR001245">
    <property type="entry name" value="Ser-Thr/Tyr_kinase_cat_dom"/>
</dbReference>
<dbReference type="SUPFAM" id="SSF56112">
    <property type="entry name" value="Protein kinase-like (PK-like)"/>
    <property type="match status" value="1"/>
</dbReference>
<dbReference type="GO" id="GO:0034553">
    <property type="term" value="P:mitochondrial respiratory chain complex II assembly"/>
    <property type="evidence" value="ECO:0007669"/>
    <property type="project" value="InterPro"/>
</dbReference>
<dbReference type="CDD" id="cd20268">
    <property type="entry name" value="Complex1_LYR_SDHAF1_LYRM8"/>
    <property type="match status" value="1"/>
</dbReference>
<dbReference type="InterPro" id="IPR045295">
    <property type="entry name" value="Complex1_LYR_SDHAF1_LYRM8"/>
</dbReference>
<feature type="compositionally biased region" description="Low complexity" evidence="14">
    <location>
        <begin position="1629"/>
        <end position="1644"/>
    </location>
</feature>
<feature type="region of interest" description="Disordered" evidence="14">
    <location>
        <begin position="2223"/>
        <end position="2251"/>
    </location>
</feature>
<evidence type="ECO:0000259" key="16">
    <source>
        <dbReference type="PROSITE" id="PS50011"/>
    </source>
</evidence>
<dbReference type="Gene3D" id="1.10.10.60">
    <property type="entry name" value="Homeodomain-like"/>
    <property type="match status" value="2"/>
</dbReference>
<feature type="compositionally biased region" description="Low complexity" evidence="14">
    <location>
        <begin position="2945"/>
        <end position="2973"/>
    </location>
</feature>
<keyword evidence="4" id="KW-0479">Metal-binding</keyword>
<feature type="region of interest" description="Disordered" evidence="14">
    <location>
        <begin position="1622"/>
        <end position="1647"/>
    </location>
</feature>
<feature type="compositionally biased region" description="Low complexity" evidence="14">
    <location>
        <begin position="2224"/>
        <end position="2247"/>
    </location>
</feature>
<dbReference type="GO" id="GO:0000981">
    <property type="term" value="F:DNA-binding transcription factor activity, RNA polymerase II-specific"/>
    <property type="evidence" value="ECO:0007669"/>
    <property type="project" value="InterPro"/>
</dbReference>
<dbReference type="GO" id="GO:0005524">
    <property type="term" value="F:ATP binding"/>
    <property type="evidence" value="ECO:0007669"/>
    <property type="project" value="InterPro"/>
</dbReference>
<dbReference type="PROSITE" id="PS50071">
    <property type="entry name" value="HOMEOBOX_2"/>
    <property type="match status" value="2"/>
</dbReference>
<feature type="domain" description="Homeobox" evidence="17">
    <location>
        <begin position="2837"/>
        <end position="2897"/>
    </location>
</feature>
<evidence type="ECO:0000256" key="1">
    <source>
        <dbReference type="ARBA" id="ARBA00004123"/>
    </source>
</evidence>
<keyword evidence="15" id="KW-0812">Transmembrane</keyword>
<dbReference type="Pfam" id="PF06320">
    <property type="entry name" value="GCN5L1"/>
    <property type="match status" value="1"/>
</dbReference>
<keyword evidence="5" id="KW-0862">Zinc</keyword>
<feature type="region of interest" description="Disordered" evidence="14">
    <location>
        <begin position="2914"/>
        <end position="2979"/>
    </location>
</feature>
<dbReference type="PRINTS" id="PR00024">
    <property type="entry name" value="HOMEOBOX"/>
</dbReference>